<dbReference type="SUPFAM" id="SSF53756">
    <property type="entry name" value="UDP-Glycosyltransferase/glycogen phosphorylase"/>
    <property type="match status" value="1"/>
</dbReference>
<gene>
    <name evidence="2" type="ORF">WQQ_26950</name>
</gene>
<dbReference type="AlphaFoldDB" id="I8T5V8"/>
<protein>
    <recommendedName>
        <fullName evidence="1">Glycosyl transferase family 1 domain-containing protein</fullName>
    </recommendedName>
</protein>
<proteinExistence type="predicted"/>
<accession>I8T5V8</accession>
<dbReference type="InterPro" id="IPR050194">
    <property type="entry name" value="Glycosyltransferase_grp1"/>
</dbReference>
<dbReference type="PANTHER" id="PTHR45947:SF3">
    <property type="entry name" value="SULFOQUINOVOSYL TRANSFERASE SQD2"/>
    <property type="match status" value="1"/>
</dbReference>
<evidence type="ECO:0000313" key="2">
    <source>
        <dbReference type="EMBL" id="EIT69113.1"/>
    </source>
</evidence>
<name>I8T5V8_9GAMM</name>
<dbReference type="Pfam" id="PF00534">
    <property type="entry name" value="Glycos_transf_1"/>
    <property type="match status" value="1"/>
</dbReference>
<dbReference type="OrthoDB" id="9802525at2"/>
<dbReference type="GO" id="GO:0016757">
    <property type="term" value="F:glycosyltransferase activity"/>
    <property type="evidence" value="ECO:0007669"/>
    <property type="project" value="InterPro"/>
</dbReference>
<dbReference type="InterPro" id="IPR001296">
    <property type="entry name" value="Glyco_trans_1"/>
</dbReference>
<dbReference type="Gene3D" id="3.40.50.2000">
    <property type="entry name" value="Glycogen Phosphorylase B"/>
    <property type="match status" value="1"/>
</dbReference>
<dbReference type="RefSeq" id="WP_007185636.1">
    <property type="nucleotide sequence ID" value="NZ_AKGD01000002.1"/>
</dbReference>
<keyword evidence="3" id="KW-1185">Reference proteome</keyword>
<dbReference type="Proteomes" id="UP000003704">
    <property type="component" value="Unassembled WGS sequence"/>
</dbReference>
<dbReference type="EMBL" id="AKGD01000002">
    <property type="protein sequence ID" value="EIT69113.1"/>
    <property type="molecule type" value="Genomic_DNA"/>
</dbReference>
<dbReference type="PANTHER" id="PTHR45947">
    <property type="entry name" value="SULFOQUINOVOSYL TRANSFERASE SQD2"/>
    <property type="match status" value="1"/>
</dbReference>
<organism evidence="2 3">
    <name type="scientific">Hydrocarboniphaga effusa AP103</name>
    <dbReference type="NCBI Taxonomy" id="1172194"/>
    <lineage>
        <taxon>Bacteria</taxon>
        <taxon>Pseudomonadati</taxon>
        <taxon>Pseudomonadota</taxon>
        <taxon>Gammaproteobacteria</taxon>
        <taxon>Nevskiales</taxon>
        <taxon>Nevskiaceae</taxon>
        <taxon>Hydrocarboniphaga</taxon>
    </lineage>
</organism>
<evidence type="ECO:0000259" key="1">
    <source>
        <dbReference type="Pfam" id="PF00534"/>
    </source>
</evidence>
<feature type="domain" description="Glycosyl transferase family 1" evidence="1">
    <location>
        <begin position="206"/>
        <end position="291"/>
    </location>
</feature>
<reference evidence="2 3" key="1">
    <citation type="journal article" date="2012" name="J. Bacteriol.">
        <title>Genome Sequence of n-Alkane-Degrading Hydrocarboniphaga effusa Strain AP103T (ATCC BAA-332T).</title>
        <authorList>
            <person name="Chang H.K."/>
            <person name="Zylstra G.J."/>
            <person name="Chae J.C."/>
        </authorList>
    </citation>
    <scope>NUCLEOTIDE SEQUENCE [LARGE SCALE GENOMIC DNA]</scope>
    <source>
        <strain evidence="2 3">AP103</strain>
    </source>
</reference>
<sequence length="331" mass="37113">MRALEIARGLRERHGAKVNLWATSSRLPASLRKQHGVRWFAPWRGFDSRLGSSSFVFIGSFWKPKAWLRRARPKQLTIIVNDMNVANLRAHLPVYREMHAQPQIAFTSHTQRRLFDGEALGGVHVSPIDLERFKPVADKPAQSGRLKLGRHSRDTLDKHQFLYDPELYATLAAEGVDIDLMGASCIEHLIPESLNIRLRPAGSMDAADYLRSLDCFIYRTGTFYDTAARAVREAMACGLPVVCHRFGGHVENIVHGENGFVFDDQHQAIEIVRRLRDDVELRRRIGANARATMEALFAPSKLDAMYASYLDGAQVEKAVSANGVSVLSRAA</sequence>
<evidence type="ECO:0000313" key="3">
    <source>
        <dbReference type="Proteomes" id="UP000003704"/>
    </source>
</evidence>
<comment type="caution">
    <text evidence="2">The sequence shown here is derived from an EMBL/GenBank/DDBJ whole genome shotgun (WGS) entry which is preliminary data.</text>
</comment>
<dbReference type="STRING" id="1172194.WQQ_26950"/>